<sequence>MRCGPVHAAPAPVTRTVKNEIINNRDENDDDDDDDDNNNNYTVAAAAATHDNYTNNVLRRSVFILLTKRHILFDSIFCRAAETFAGKLCYYYVIFSGMDGIKKSRTLLKYVG</sequence>
<evidence type="ECO:0000256" key="1">
    <source>
        <dbReference type="SAM" id="MobiDB-lite"/>
    </source>
</evidence>
<proteinExistence type="predicted"/>
<reference evidence="2" key="1">
    <citation type="submission" date="2018-04" db="EMBL/GenBank/DDBJ databases">
        <title>Transcriptome of Schizaphis graminum biotype I.</title>
        <authorList>
            <person name="Scully E.D."/>
            <person name="Geib S.M."/>
            <person name="Palmer N.A."/>
            <person name="Koch K."/>
            <person name="Bradshaw J."/>
            <person name="Heng-Moss T."/>
            <person name="Sarath G."/>
        </authorList>
    </citation>
    <scope>NUCLEOTIDE SEQUENCE</scope>
</reference>
<organism evidence="2">
    <name type="scientific">Schizaphis graminum</name>
    <name type="common">Green bug aphid</name>
    <dbReference type="NCBI Taxonomy" id="13262"/>
    <lineage>
        <taxon>Eukaryota</taxon>
        <taxon>Metazoa</taxon>
        <taxon>Ecdysozoa</taxon>
        <taxon>Arthropoda</taxon>
        <taxon>Hexapoda</taxon>
        <taxon>Insecta</taxon>
        <taxon>Pterygota</taxon>
        <taxon>Neoptera</taxon>
        <taxon>Paraneoptera</taxon>
        <taxon>Hemiptera</taxon>
        <taxon>Sternorrhyncha</taxon>
        <taxon>Aphidomorpha</taxon>
        <taxon>Aphidoidea</taxon>
        <taxon>Aphididae</taxon>
        <taxon>Aphidini</taxon>
        <taxon>Schizaphis</taxon>
    </lineage>
</organism>
<feature type="compositionally biased region" description="Acidic residues" evidence="1">
    <location>
        <begin position="27"/>
        <end position="37"/>
    </location>
</feature>
<dbReference type="AlphaFoldDB" id="A0A2S2PU70"/>
<protein>
    <submittedName>
        <fullName evidence="2">Uncharacterized protein</fullName>
    </submittedName>
</protein>
<accession>A0A2S2PU70</accession>
<evidence type="ECO:0000313" key="2">
    <source>
        <dbReference type="EMBL" id="MBY33032.1"/>
    </source>
</evidence>
<feature type="region of interest" description="Disordered" evidence="1">
    <location>
        <begin position="17"/>
        <end position="40"/>
    </location>
</feature>
<name>A0A2S2PU70_SCHGA</name>
<gene>
    <name evidence="2" type="ORF">g.846</name>
</gene>
<dbReference type="EMBL" id="GGMR01020413">
    <property type="protein sequence ID" value="MBY33032.1"/>
    <property type="molecule type" value="Transcribed_RNA"/>
</dbReference>